<dbReference type="Proteomes" id="UP001057452">
    <property type="component" value="Chromosome 10"/>
</dbReference>
<keyword evidence="2" id="KW-1185">Reference proteome</keyword>
<dbReference type="EMBL" id="CM043794">
    <property type="protein sequence ID" value="KAI4819747.1"/>
    <property type="molecule type" value="Genomic_DNA"/>
</dbReference>
<evidence type="ECO:0000313" key="1">
    <source>
        <dbReference type="EMBL" id="KAI4819747.1"/>
    </source>
</evidence>
<protein>
    <submittedName>
        <fullName evidence="1">Uncharacterized protein</fullName>
    </submittedName>
</protein>
<comment type="caution">
    <text evidence="1">The sequence shown here is derived from an EMBL/GenBank/DDBJ whole genome shotgun (WGS) entry which is preliminary data.</text>
</comment>
<sequence length="393" mass="45813">MRRFFQAHKDEDFSQIQYLTAKCGRLAHDRAVLDREFLLSRERERKLQNDLEAASAQIFHQEQLNLELRMREDQLISRMHRQQDLVSALQQRVGLLARESSRDEELLRQVGSELMCLQSSEGKLEGLVEELHAQAQHRVAEAVSFQAELHAEAQRRAERTESPQAELRSKTEKLEELQDTNQTLTEKLKDLESAHQTEVRGLTEENQRSLRKLQGTAEQFEWLCQQQRYWMCCVKRFKDCLMEERDALLRQVILLKKKTQKLKQRLRDDSQRALCPLQDSKCCDCLTVWDADAVADLESQVEKSNMLYAELFNQAGSPINEHQTSLRTEAGTRLFLFPPSADQENHWMFVCVVAFVENFPVIVIKTHKTLEKQTVFFLHCSPVLKGICFMTYG</sequence>
<gene>
    <name evidence="1" type="ORF">KUCAC02_004983</name>
</gene>
<organism evidence="1 2">
    <name type="scientific">Chaenocephalus aceratus</name>
    <name type="common">Blackfin icefish</name>
    <name type="synonym">Chaenichthys aceratus</name>
    <dbReference type="NCBI Taxonomy" id="36190"/>
    <lineage>
        <taxon>Eukaryota</taxon>
        <taxon>Metazoa</taxon>
        <taxon>Chordata</taxon>
        <taxon>Craniata</taxon>
        <taxon>Vertebrata</taxon>
        <taxon>Euteleostomi</taxon>
        <taxon>Actinopterygii</taxon>
        <taxon>Neopterygii</taxon>
        <taxon>Teleostei</taxon>
        <taxon>Neoteleostei</taxon>
        <taxon>Acanthomorphata</taxon>
        <taxon>Eupercaria</taxon>
        <taxon>Perciformes</taxon>
        <taxon>Notothenioidei</taxon>
        <taxon>Channichthyidae</taxon>
        <taxon>Chaenocephalus</taxon>
    </lineage>
</organism>
<evidence type="ECO:0000313" key="2">
    <source>
        <dbReference type="Proteomes" id="UP001057452"/>
    </source>
</evidence>
<reference evidence="1" key="1">
    <citation type="submission" date="2022-05" db="EMBL/GenBank/DDBJ databases">
        <title>Chromosome-level genome of Chaenocephalus aceratus.</title>
        <authorList>
            <person name="Park H."/>
        </authorList>
    </citation>
    <scope>NUCLEOTIDE SEQUENCE</scope>
    <source>
        <strain evidence="1">KU_202001</strain>
    </source>
</reference>
<name>A0ACB9X125_CHAAC</name>
<accession>A0ACB9X125</accession>
<proteinExistence type="predicted"/>